<dbReference type="OrthoDB" id="9806637at2"/>
<evidence type="ECO:0000256" key="3">
    <source>
        <dbReference type="ARBA" id="ARBA00022603"/>
    </source>
</evidence>
<dbReference type="InterPro" id="IPR029063">
    <property type="entry name" value="SAM-dependent_MTases_sf"/>
</dbReference>
<keyword evidence="6" id="KW-0963">Cytoplasm</keyword>
<protein>
    <recommendedName>
        <fullName evidence="6">Ribosomal RNA small subunit methyltransferase H</fullName>
        <ecNumber evidence="6">2.1.1.199</ecNumber>
    </recommendedName>
    <alternativeName>
        <fullName evidence="6">16S rRNA m(4)C1402 methyltransferase</fullName>
    </alternativeName>
    <alternativeName>
        <fullName evidence="6">rRNA (cytosine-N(4)-)-methyltransferase RsmH</fullName>
    </alternativeName>
</protein>
<keyword evidence="2 6" id="KW-0698">rRNA processing</keyword>
<dbReference type="HAMAP" id="MF_01007">
    <property type="entry name" value="16SrRNA_methyltr_H"/>
    <property type="match status" value="1"/>
</dbReference>
<gene>
    <name evidence="6" type="primary">rsmH</name>
    <name evidence="7" type="ORF">JonanDRAFT_1134</name>
</gene>
<dbReference type="Pfam" id="PF01795">
    <property type="entry name" value="Methyltransf_5"/>
    <property type="match status" value="1"/>
</dbReference>
<accession>H0ULE2</accession>
<sequence>MAFEHRPVMLQEVMDSFPRPPVGLVVDATLGLGGYSEAFLSRWPECRVAGIDQDGQARAIAQERLARWADRFAVWPGNFRRLNDLMASHGEKEAAGVVVDLGVSNLQITEGERGFSFREDGPLDMRMNASEGLTASQLVNQMTEDELAGIFFRYGEERFARSIARAIARRRGQSSIETTGQLVEVIREGMPAAAQRKANGHPARRVFQALRIAVNDELGALEDLLSQVCGLLADGGVFVAVTYHSLEDRLVKWAMREWEGQWLGIPVSRRGLTPSEDEVLSNPKSRSARLRAFERRDNYQIEQGRLGPWRR</sequence>
<reference evidence="7 8" key="1">
    <citation type="submission" date="2011-11" db="EMBL/GenBank/DDBJ databases">
        <title>The Noncontiguous Finished genome of Jonquetella anthropi DSM 22815.</title>
        <authorList>
            <consortium name="US DOE Joint Genome Institute (JGI-PGF)"/>
            <person name="Lucas S."/>
            <person name="Copeland A."/>
            <person name="Lapidus A."/>
            <person name="Glavina del Rio T."/>
            <person name="Dalin E."/>
            <person name="Tice H."/>
            <person name="Bruce D."/>
            <person name="Goodwin L."/>
            <person name="Pitluck S."/>
            <person name="Peters L."/>
            <person name="Mikhailova N."/>
            <person name="Held B."/>
            <person name="Kyrpides N."/>
            <person name="Mavromatis K."/>
            <person name="Ivanova N."/>
            <person name="Markowitz V."/>
            <person name="Cheng J.-F."/>
            <person name="Hugenholtz P."/>
            <person name="Woyke T."/>
            <person name="Wu D."/>
            <person name="Gronow S."/>
            <person name="Wellnitz S."/>
            <person name="Brambilla E."/>
            <person name="Klenk H.-P."/>
            <person name="Eisen J.A."/>
        </authorList>
    </citation>
    <scope>NUCLEOTIDE SEQUENCE [LARGE SCALE GENOMIC DNA]</scope>
    <source>
        <strain evidence="7 8">DSM 22815</strain>
    </source>
</reference>
<dbReference type="HOGENOM" id="CLU_038422_3_0_0"/>
<comment type="subcellular location">
    <subcellularLocation>
        <location evidence="6">Cytoplasm</location>
    </subcellularLocation>
</comment>
<keyword evidence="3 6" id="KW-0489">Methyltransferase</keyword>
<feature type="binding site" evidence="6">
    <location>
        <begin position="33"/>
        <end position="35"/>
    </location>
    <ligand>
        <name>S-adenosyl-L-methionine</name>
        <dbReference type="ChEBI" id="CHEBI:59789"/>
    </ligand>
</feature>
<keyword evidence="4 6" id="KW-0808">Transferase</keyword>
<keyword evidence="8" id="KW-1185">Reference proteome</keyword>
<dbReference type="EC" id="2.1.1.199" evidence="6"/>
<evidence type="ECO:0000256" key="2">
    <source>
        <dbReference type="ARBA" id="ARBA00022552"/>
    </source>
</evidence>
<evidence type="ECO:0000256" key="1">
    <source>
        <dbReference type="ARBA" id="ARBA00010396"/>
    </source>
</evidence>
<dbReference type="PANTHER" id="PTHR11265:SF0">
    <property type="entry name" value="12S RRNA N4-METHYLCYTIDINE METHYLTRANSFERASE"/>
    <property type="match status" value="1"/>
</dbReference>
<dbReference type="SUPFAM" id="SSF81799">
    <property type="entry name" value="Putative methyltransferase TM0872, insert domain"/>
    <property type="match status" value="1"/>
</dbReference>
<evidence type="ECO:0000313" key="7">
    <source>
        <dbReference type="EMBL" id="EHM13501.1"/>
    </source>
</evidence>
<dbReference type="eggNOG" id="COG0275">
    <property type="taxonomic scope" value="Bacteria"/>
</dbReference>
<dbReference type="Gene3D" id="1.10.150.170">
    <property type="entry name" value="Putative methyltransferase TM0872, insert domain"/>
    <property type="match status" value="1"/>
</dbReference>
<comment type="catalytic activity">
    <reaction evidence="6">
        <text>cytidine(1402) in 16S rRNA + S-adenosyl-L-methionine = N(4)-methylcytidine(1402) in 16S rRNA + S-adenosyl-L-homocysteine + H(+)</text>
        <dbReference type="Rhea" id="RHEA:42928"/>
        <dbReference type="Rhea" id="RHEA-COMP:10286"/>
        <dbReference type="Rhea" id="RHEA-COMP:10287"/>
        <dbReference type="ChEBI" id="CHEBI:15378"/>
        <dbReference type="ChEBI" id="CHEBI:57856"/>
        <dbReference type="ChEBI" id="CHEBI:59789"/>
        <dbReference type="ChEBI" id="CHEBI:74506"/>
        <dbReference type="ChEBI" id="CHEBI:82748"/>
        <dbReference type="EC" id="2.1.1.199"/>
    </reaction>
</comment>
<feature type="binding site" evidence="6">
    <location>
        <position position="100"/>
    </location>
    <ligand>
        <name>S-adenosyl-L-methionine</name>
        <dbReference type="ChEBI" id="CHEBI:59789"/>
    </ligand>
</feature>
<evidence type="ECO:0000313" key="8">
    <source>
        <dbReference type="Proteomes" id="UP000003806"/>
    </source>
</evidence>
<name>H0ULE2_9BACT</name>
<dbReference type="FunFam" id="1.10.150.170:FF:000003">
    <property type="entry name" value="Ribosomal RNA small subunit methyltransferase H"/>
    <property type="match status" value="1"/>
</dbReference>
<dbReference type="GO" id="GO:0005737">
    <property type="term" value="C:cytoplasm"/>
    <property type="evidence" value="ECO:0007669"/>
    <property type="project" value="UniProtKB-SubCell"/>
</dbReference>
<dbReference type="EMBL" id="CM001376">
    <property type="protein sequence ID" value="EHM13501.1"/>
    <property type="molecule type" value="Genomic_DNA"/>
</dbReference>
<dbReference type="InterPro" id="IPR023397">
    <property type="entry name" value="SAM-dep_MeTrfase_MraW_recog"/>
</dbReference>
<feature type="binding site" evidence="6">
    <location>
        <position position="79"/>
    </location>
    <ligand>
        <name>S-adenosyl-L-methionine</name>
        <dbReference type="ChEBI" id="CHEBI:59789"/>
    </ligand>
</feature>
<dbReference type="STRING" id="885272.JonanDRAFT_1134"/>
<evidence type="ECO:0000256" key="4">
    <source>
        <dbReference type="ARBA" id="ARBA00022679"/>
    </source>
</evidence>
<dbReference type="Proteomes" id="UP000003806">
    <property type="component" value="Chromosome"/>
</dbReference>
<feature type="binding site" evidence="6">
    <location>
        <position position="107"/>
    </location>
    <ligand>
        <name>S-adenosyl-L-methionine</name>
        <dbReference type="ChEBI" id="CHEBI:59789"/>
    </ligand>
</feature>
<dbReference type="Gene3D" id="3.40.50.150">
    <property type="entry name" value="Vaccinia Virus protein VP39"/>
    <property type="match status" value="1"/>
</dbReference>
<evidence type="ECO:0000256" key="6">
    <source>
        <dbReference type="HAMAP-Rule" id="MF_01007"/>
    </source>
</evidence>
<dbReference type="AlphaFoldDB" id="H0ULE2"/>
<dbReference type="SUPFAM" id="SSF53335">
    <property type="entry name" value="S-adenosyl-L-methionine-dependent methyltransferases"/>
    <property type="match status" value="1"/>
</dbReference>
<comment type="similarity">
    <text evidence="1 6">Belongs to the methyltransferase superfamily. RsmH family.</text>
</comment>
<organism evidence="7 8">
    <name type="scientific">Jonquetella anthropi DSM 22815</name>
    <dbReference type="NCBI Taxonomy" id="885272"/>
    <lineage>
        <taxon>Bacteria</taxon>
        <taxon>Thermotogati</taxon>
        <taxon>Synergistota</taxon>
        <taxon>Synergistia</taxon>
        <taxon>Synergistales</taxon>
        <taxon>Dethiosulfovibrionaceae</taxon>
        <taxon>Jonquetella</taxon>
    </lineage>
</organism>
<keyword evidence="5 6" id="KW-0949">S-adenosyl-L-methionine</keyword>
<dbReference type="InterPro" id="IPR002903">
    <property type="entry name" value="RsmH"/>
</dbReference>
<dbReference type="NCBIfam" id="TIGR00006">
    <property type="entry name" value="16S rRNA (cytosine(1402)-N(4))-methyltransferase RsmH"/>
    <property type="match status" value="1"/>
</dbReference>
<dbReference type="GO" id="GO:0070475">
    <property type="term" value="P:rRNA base methylation"/>
    <property type="evidence" value="ECO:0007669"/>
    <property type="project" value="UniProtKB-UniRule"/>
</dbReference>
<feature type="binding site" evidence="6">
    <location>
        <position position="52"/>
    </location>
    <ligand>
        <name>S-adenosyl-L-methionine</name>
        <dbReference type="ChEBI" id="CHEBI:59789"/>
    </ligand>
</feature>
<dbReference type="GO" id="GO:0071424">
    <property type="term" value="F:rRNA (cytosine-N4-)-methyltransferase activity"/>
    <property type="evidence" value="ECO:0007669"/>
    <property type="project" value="UniProtKB-UniRule"/>
</dbReference>
<dbReference type="PIRSF" id="PIRSF004486">
    <property type="entry name" value="MraW"/>
    <property type="match status" value="1"/>
</dbReference>
<proteinExistence type="inferred from homology"/>
<evidence type="ECO:0000256" key="5">
    <source>
        <dbReference type="ARBA" id="ARBA00022691"/>
    </source>
</evidence>
<comment type="function">
    <text evidence="6">Specifically methylates the N4 position of cytidine in position 1402 (C1402) of 16S rRNA.</text>
</comment>
<dbReference type="PANTHER" id="PTHR11265">
    <property type="entry name" value="S-ADENOSYL-METHYLTRANSFERASE MRAW"/>
    <property type="match status" value="1"/>
</dbReference>